<dbReference type="OrthoDB" id="10255128at2759"/>
<protein>
    <submittedName>
        <fullName evidence="2">Uncharacterized protein</fullName>
    </submittedName>
</protein>
<feature type="region of interest" description="Disordered" evidence="1">
    <location>
        <begin position="1002"/>
        <end position="1032"/>
    </location>
</feature>
<feature type="region of interest" description="Disordered" evidence="1">
    <location>
        <begin position="322"/>
        <end position="389"/>
    </location>
</feature>
<feature type="compositionally biased region" description="Polar residues" evidence="1">
    <location>
        <begin position="474"/>
        <end position="483"/>
    </location>
</feature>
<feature type="region of interest" description="Disordered" evidence="1">
    <location>
        <begin position="240"/>
        <end position="279"/>
    </location>
</feature>
<reference evidence="2 3" key="1">
    <citation type="journal article" date="2017" name="Int. J. Parasitol.">
        <title>The genome of the protozoan parasite Cystoisospora suis and a reverse vaccinology approach to identify vaccine candidates.</title>
        <authorList>
            <person name="Palmieri N."/>
            <person name="Shrestha A."/>
            <person name="Ruttkowski B."/>
            <person name="Beck T."/>
            <person name="Vogl C."/>
            <person name="Tomley F."/>
            <person name="Blake D.P."/>
            <person name="Joachim A."/>
        </authorList>
    </citation>
    <scope>NUCLEOTIDE SEQUENCE [LARGE SCALE GENOMIC DNA]</scope>
    <source>
        <strain evidence="2 3">Wien I</strain>
    </source>
</reference>
<feature type="region of interest" description="Disordered" evidence="1">
    <location>
        <begin position="154"/>
        <end position="228"/>
    </location>
</feature>
<feature type="compositionally biased region" description="Basic and acidic residues" evidence="1">
    <location>
        <begin position="195"/>
        <end position="226"/>
    </location>
</feature>
<feature type="compositionally biased region" description="Basic and acidic residues" evidence="1">
    <location>
        <begin position="259"/>
        <end position="273"/>
    </location>
</feature>
<dbReference type="PANTHER" id="PTHR43198:SF2">
    <property type="entry name" value="SI:CH1073-67J19.1-RELATED"/>
    <property type="match status" value="1"/>
</dbReference>
<feature type="compositionally biased region" description="Basic and acidic residues" evidence="1">
    <location>
        <begin position="584"/>
        <end position="610"/>
    </location>
</feature>
<keyword evidence="3" id="KW-1185">Reference proteome</keyword>
<proteinExistence type="predicted"/>
<dbReference type="RefSeq" id="XP_067922830.1">
    <property type="nucleotide sequence ID" value="XM_068065198.1"/>
</dbReference>
<feature type="compositionally biased region" description="Polar residues" evidence="1">
    <location>
        <begin position="363"/>
        <end position="374"/>
    </location>
</feature>
<feature type="compositionally biased region" description="Basic and acidic residues" evidence="1">
    <location>
        <begin position="852"/>
        <end position="883"/>
    </location>
</feature>
<feature type="compositionally biased region" description="Basic and acidic residues" evidence="1">
    <location>
        <begin position="1018"/>
        <end position="1032"/>
    </location>
</feature>
<evidence type="ECO:0000256" key="1">
    <source>
        <dbReference type="SAM" id="MobiDB-lite"/>
    </source>
</evidence>
<feature type="compositionally biased region" description="Basic and acidic residues" evidence="1">
    <location>
        <begin position="707"/>
        <end position="722"/>
    </location>
</feature>
<feature type="compositionally biased region" description="Basic and acidic residues" evidence="1">
    <location>
        <begin position="657"/>
        <end position="696"/>
    </location>
</feature>
<feature type="compositionally biased region" description="Acidic residues" evidence="1">
    <location>
        <begin position="884"/>
        <end position="894"/>
    </location>
</feature>
<feature type="compositionally biased region" description="Acidic residues" evidence="1">
    <location>
        <begin position="1292"/>
        <end position="1310"/>
    </location>
</feature>
<feature type="compositionally biased region" description="Basic and acidic residues" evidence="1">
    <location>
        <begin position="536"/>
        <end position="564"/>
    </location>
</feature>
<evidence type="ECO:0000313" key="2">
    <source>
        <dbReference type="EMBL" id="PHJ21146.1"/>
    </source>
</evidence>
<feature type="region of interest" description="Disordered" evidence="1">
    <location>
        <begin position="464"/>
        <end position="483"/>
    </location>
</feature>
<organism evidence="2 3">
    <name type="scientific">Cystoisospora suis</name>
    <dbReference type="NCBI Taxonomy" id="483139"/>
    <lineage>
        <taxon>Eukaryota</taxon>
        <taxon>Sar</taxon>
        <taxon>Alveolata</taxon>
        <taxon>Apicomplexa</taxon>
        <taxon>Conoidasida</taxon>
        <taxon>Coccidia</taxon>
        <taxon>Eucoccidiorida</taxon>
        <taxon>Eimeriorina</taxon>
        <taxon>Sarcocystidae</taxon>
        <taxon>Cystoisospora</taxon>
    </lineage>
</organism>
<gene>
    <name evidence="2" type="ORF">CSUI_005018</name>
</gene>
<dbReference type="Proteomes" id="UP000221165">
    <property type="component" value="Unassembled WGS sequence"/>
</dbReference>
<feature type="compositionally biased region" description="Basic and acidic residues" evidence="1">
    <location>
        <begin position="160"/>
        <end position="186"/>
    </location>
</feature>
<evidence type="ECO:0000313" key="3">
    <source>
        <dbReference type="Proteomes" id="UP000221165"/>
    </source>
</evidence>
<accession>A0A2C6KZG8</accession>
<dbReference type="GO" id="GO:0005829">
    <property type="term" value="C:cytosol"/>
    <property type="evidence" value="ECO:0007669"/>
    <property type="project" value="TreeGrafter"/>
</dbReference>
<feature type="region of interest" description="Disordered" evidence="1">
    <location>
        <begin position="516"/>
        <end position="616"/>
    </location>
</feature>
<dbReference type="InterPro" id="IPR023214">
    <property type="entry name" value="HAD_sf"/>
</dbReference>
<feature type="region of interest" description="Disordered" evidence="1">
    <location>
        <begin position="843"/>
        <end position="894"/>
    </location>
</feature>
<feature type="compositionally biased region" description="Basic and acidic residues" evidence="1">
    <location>
        <begin position="1311"/>
        <end position="1321"/>
    </location>
</feature>
<feature type="compositionally biased region" description="Low complexity" evidence="1">
    <location>
        <begin position="516"/>
        <end position="532"/>
    </location>
</feature>
<dbReference type="VEuPathDB" id="ToxoDB:CSUI_005018"/>
<dbReference type="InterPro" id="IPR036412">
    <property type="entry name" value="HAD-like_sf"/>
</dbReference>
<comment type="caution">
    <text evidence="2">The sequence shown here is derived from an EMBL/GenBank/DDBJ whole genome shotgun (WGS) entry which is preliminary data.</text>
</comment>
<dbReference type="GeneID" id="94428409"/>
<feature type="compositionally biased region" description="Polar residues" evidence="1">
    <location>
        <begin position="1270"/>
        <end position="1287"/>
    </location>
</feature>
<dbReference type="EMBL" id="MIGC01002405">
    <property type="protein sequence ID" value="PHJ21146.1"/>
    <property type="molecule type" value="Genomic_DNA"/>
</dbReference>
<feature type="region of interest" description="Disordered" evidence="1">
    <location>
        <begin position="1232"/>
        <end position="1325"/>
    </location>
</feature>
<dbReference type="PANTHER" id="PTHR43198">
    <property type="entry name" value="BIFUNCTIONAL TH2 PROTEIN"/>
    <property type="match status" value="1"/>
</dbReference>
<name>A0A2C6KZG8_9APIC</name>
<feature type="compositionally biased region" description="Basic and acidic residues" evidence="1">
    <location>
        <begin position="1232"/>
        <end position="1241"/>
    </location>
</feature>
<dbReference type="SUPFAM" id="SSF56784">
    <property type="entry name" value="HAD-like"/>
    <property type="match status" value="1"/>
</dbReference>
<dbReference type="InterPro" id="IPR050967">
    <property type="entry name" value="Thiamine_Salvage_TenA"/>
</dbReference>
<feature type="region of interest" description="Disordered" evidence="1">
    <location>
        <begin position="657"/>
        <end position="740"/>
    </location>
</feature>
<dbReference type="Gene3D" id="3.40.50.1000">
    <property type="entry name" value="HAD superfamily/HAD-like"/>
    <property type="match status" value="1"/>
</dbReference>
<sequence>MNLSHSMCVHVPSSNLYMRFPVFGLVGMGRRVLFFVSSSPLFFLLLLLSLPLYMSYEGVSPVFSADIPSSKNVVPSQQTETSFFHLTRKQRLPPKTDSSFSISISPLPVSPSSADPPCPSLSSREENLHDFFLHGLFSDTPTGSIALLQGVGHSAGDEGADAKGDASGDRDKKDQQEAETRLLEKRRISRQQDGSGKDSAHHPRREDAEGVNLDRPRDNDVKKEESQGVYLEVNIEQVGSRRRQLGGASVDKSTEEEEGRSSKGESHDNDEHFLQSSPFHPSPHPMYFFERGKKVFLNASLASNISGHRKHLFQLSNMKKRRALDSHRGGRGEVAGGNPSSLRVKDQERQLSQLSYQRKVPFNTPSSSIDQGQEGTPKASPSRRQDSFNFNSYSKHVKGVSPALLSAPSLQLGDRDIERRQNSSGAFSSSPSSLLTEFPSKQDILKCFNIPLDLFSSSSFVSASSPTSPIESLIPSSRESPQASHYYGKNTLRSFSSPFFHPSFQRLSSFSSTVLSRTSSLPSDSPSSLSSRQVVGRREATGRREEEKGEHQDDQENHVRDRNALHASSSPAGVGGTLLGPRKSYLENEGQRQQMLKEQEEAEEKRRGGRSEGVSAGVVAEEKEGLRFHGIIRQVVGVATDFDGTLTDYYRTIEKKEENKETGGGGGKEEEEKENERHGKDRQQQQRGKDEREKTTDIVSQGKKKRVEKDGDLSPERRKMETGEEIPSSPARDVLKRRTHRNCRVYSVQKDDPLTKADETGVKVDEKKEEIAVKPTPEKEFVDSTTSLLSMARKKSKDPEFYDGVADTAVQVYNRGRKEVLQPFERDVYSFFSFLRHHCPVEEKTQGSAQRDFQERRTRENSPLSTDHKEKYDGDTKREKHIDEEEVEDELEKEDEGEIMVGGEWLDHFVEVIDQYEEKMVNTENTKILLQGILKDSFHADFLEAAHAVDAIKPYALETLVSLHHYGIPITFISHSWSAHLLRVTLKQALINSLVHCFKQEQQEKQSSSAERNGGPLSKEEESIEKETRVDSRIEDGKSLLPIEEQQTDLLLPQEVDNQYRYRQTPHWIGLWAESIVNDMKFYANELEYDPKTGISTGLVDARCVTMKSKADYTRLAKEEGLLYLKEKQTFPPESRWIIFLGDTYSDLLGLLEADIGIIMGQPKKIMQYILRRAGIATRPLTWLIEHFKEQQKRYEKEEEERAREKVKHIQSIRYQNTSILRASSVPMLDREFNSLSTEERRDEEDDSMDDKENLLPFSPSENRMESLPVQRSTSLQKKRSLLNSSLSVGVQEEEEEESGDEEARQEEEDRQIRGEKNRDSENEDGVYTFSLPSLVCGKFRRYPCFCTDLDQCHEVPPVPNPSEGERREGEEKERVKFPGLFRGGERKRKNRSWCCRVLYVAQNWGEVQELLFGTSFKKS</sequence>